<feature type="non-terminal residue" evidence="1">
    <location>
        <position position="56"/>
    </location>
</feature>
<accession>A0A6S7G4B4</accession>
<dbReference type="EMBL" id="CACRXK020000313">
    <property type="protein sequence ID" value="CAB3980681.1"/>
    <property type="molecule type" value="Genomic_DNA"/>
</dbReference>
<dbReference type="AlphaFoldDB" id="A0A6S7G4B4"/>
<evidence type="ECO:0000313" key="2">
    <source>
        <dbReference type="Proteomes" id="UP001152795"/>
    </source>
</evidence>
<organism evidence="1 2">
    <name type="scientific">Paramuricea clavata</name>
    <name type="common">Red gorgonian</name>
    <name type="synonym">Violescent sea-whip</name>
    <dbReference type="NCBI Taxonomy" id="317549"/>
    <lineage>
        <taxon>Eukaryota</taxon>
        <taxon>Metazoa</taxon>
        <taxon>Cnidaria</taxon>
        <taxon>Anthozoa</taxon>
        <taxon>Octocorallia</taxon>
        <taxon>Malacalcyonacea</taxon>
        <taxon>Plexauridae</taxon>
        <taxon>Paramuricea</taxon>
    </lineage>
</organism>
<comment type="caution">
    <text evidence="1">The sequence shown here is derived from an EMBL/GenBank/DDBJ whole genome shotgun (WGS) entry which is preliminary data.</text>
</comment>
<proteinExistence type="predicted"/>
<keyword evidence="2" id="KW-1185">Reference proteome</keyword>
<dbReference type="Proteomes" id="UP001152795">
    <property type="component" value="Unassembled WGS sequence"/>
</dbReference>
<gene>
    <name evidence="1" type="ORF">PACLA_8A087416</name>
</gene>
<protein>
    <submittedName>
        <fullName evidence="1">Uncharacterized protein</fullName>
    </submittedName>
</protein>
<sequence length="56" mass="6272">SKNNVAQCVRSYHVSRNPELDYNMEFSIAEVYETAAALSQYQAQTPLSTCKDVTAK</sequence>
<evidence type="ECO:0000313" key="1">
    <source>
        <dbReference type="EMBL" id="CAB3980681.1"/>
    </source>
</evidence>
<reference evidence="1" key="1">
    <citation type="submission" date="2020-04" db="EMBL/GenBank/DDBJ databases">
        <authorList>
            <person name="Alioto T."/>
            <person name="Alioto T."/>
            <person name="Gomez Garrido J."/>
        </authorList>
    </citation>
    <scope>NUCLEOTIDE SEQUENCE</scope>
    <source>
        <strain evidence="1">A484AB</strain>
    </source>
</reference>
<name>A0A6S7G4B4_PARCT</name>
<feature type="non-terminal residue" evidence="1">
    <location>
        <position position="1"/>
    </location>
</feature>